<dbReference type="RefSeq" id="WP_015614477.1">
    <property type="nucleotide sequence ID" value="NC_021182.1"/>
</dbReference>
<dbReference type="AlphaFoldDB" id="R4K6M0"/>
<evidence type="ECO:0000313" key="4">
    <source>
        <dbReference type="Proteomes" id="UP000013523"/>
    </source>
</evidence>
<proteinExistence type="predicted"/>
<dbReference type="EMBL" id="CP003261">
    <property type="protein sequence ID" value="AGK96154.1"/>
    <property type="molecule type" value="Genomic_DNA"/>
</dbReference>
<dbReference type="GO" id="GO:0003852">
    <property type="term" value="F:2-isopropylmalate synthase activity"/>
    <property type="evidence" value="ECO:0007669"/>
    <property type="project" value="TreeGrafter"/>
</dbReference>
<reference evidence="3 4" key="1">
    <citation type="submission" date="2012-01" db="EMBL/GenBank/DDBJ databases">
        <title>Complete sequence of chromosome of Clostridium pasteurianum BC1.</title>
        <authorList>
            <consortium name="US DOE Joint Genome Institute"/>
            <person name="Lucas S."/>
            <person name="Han J."/>
            <person name="Lapidus A."/>
            <person name="Cheng J.-F."/>
            <person name="Goodwin L."/>
            <person name="Pitluck S."/>
            <person name="Peters L."/>
            <person name="Mikhailova N."/>
            <person name="Teshima H."/>
            <person name="Detter J.C."/>
            <person name="Han C."/>
            <person name="Tapia R."/>
            <person name="Land M."/>
            <person name="Hauser L."/>
            <person name="Kyrpides N."/>
            <person name="Ivanova N."/>
            <person name="Pagani I."/>
            <person name="Dunn J."/>
            <person name="Taghavi S."/>
            <person name="Francis A."/>
            <person name="van der Lelie D."/>
            <person name="Woyke T."/>
        </authorList>
    </citation>
    <scope>NUCLEOTIDE SEQUENCE [LARGE SCALE GENOMIC DNA]</scope>
    <source>
        <strain evidence="3 4">BC1</strain>
    </source>
</reference>
<dbReference type="PATRIC" id="fig|86416.3.peg.1160"/>
<keyword evidence="4" id="KW-1185">Reference proteome</keyword>
<dbReference type="PANTHER" id="PTHR10277:SF9">
    <property type="entry name" value="2-ISOPROPYLMALATE SYNTHASE 1, CHLOROPLASTIC-RELATED"/>
    <property type="match status" value="1"/>
</dbReference>
<dbReference type="SUPFAM" id="SSF51569">
    <property type="entry name" value="Aldolase"/>
    <property type="match status" value="1"/>
</dbReference>
<gene>
    <name evidence="3" type="ORF">Clopa_1159</name>
</gene>
<dbReference type="PANTHER" id="PTHR10277">
    <property type="entry name" value="HOMOCITRATE SYNTHASE-RELATED"/>
    <property type="match status" value="1"/>
</dbReference>
<name>R4K6M0_CLOPA</name>
<dbReference type="InterPro" id="IPR013785">
    <property type="entry name" value="Aldolase_TIM"/>
</dbReference>
<sequence>MKNVNILDCTLRDGGYINNWSFSDDTASNLIDSLIESKVEFIELGYISKKSDRCGDSTMFNSIECIENILTNNNAKYLVMMNLGDFDVDNMDYNDNIFGIRLAFRKEEWREAFQQAEKIIEKGFKVFIQPMVTLSYTEEELLEVINEFNKLDIYAFYIVDSFGSMHDKDILRLASLVDNNLKASVRLGLHAHNNLQLAFSNAITLLQSVSDRQLIIDSSVLGMGRGAGNLNTELFVDYLVRNFDKDYKIQPLLDIIDNSLNKIHRENYWGYSPAHYISAIYNCHPNYSTYLAGKSNLTAKDTENIIKNIVDEKKNKFDKTYIEDLYTQYISKKCMDYDCELLTRAAQI</sequence>
<dbReference type="GO" id="GO:0009098">
    <property type="term" value="P:L-leucine biosynthetic process"/>
    <property type="evidence" value="ECO:0007669"/>
    <property type="project" value="TreeGrafter"/>
</dbReference>
<organism evidence="3 4">
    <name type="scientific">Clostridium pasteurianum BC1</name>
    <dbReference type="NCBI Taxonomy" id="86416"/>
    <lineage>
        <taxon>Bacteria</taxon>
        <taxon>Bacillati</taxon>
        <taxon>Bacillota</taxon>
        <taxon>Clostridia</taxon>
        <taxon>Eubacteriales</taxon>
        <taxon>Clostridiaceae</taxon>
        <taxon>Clostridium</taxon>
    </lineage>
</organism>
<dbReference type="Gene3D" id="3.20.20.70">
    <property type="entry name" value="Aldolase class I"/>
    <property type="match status" value="1"/>
</dbReference>
<feature type="domain" description="Pyruvate carboxyltransferase" evidence="2">
    <location>
        <begin position="114"/>
        <end position="255"/>
    </location>
</feature>
<dbReference type="InterPro" id="IPR000891">
    <property type="entry name" value="PYR_CT"/>
</dbReference>
<evidence type="ECO:0000313" key="3">
    <source>
        <dbReference type="EMBL" id="AGK96154.1"/>
    </source>
</evidence>
<dbReference type="Pfam" id="PF00682">
    <property type="entry name" value="HMGL-like"/>
    <property type="match status" value="1"/>
</dbReference>
<dbReference type="OrthoDB" id="9804858at2"/>
<evidence type="ECO:0000259" key="2">
    <source>
        <dbReference type="Pfam" id="PF00682"/>
    </source>
</evidence>
<dbReference type="KEGG" id="cpas:Clopa_1159"/>
<dbReference type="CDD" id="cd07944">
    <property type="entry name" value="DRE_TIM_HOA_like"/>
    <property type="match status" value="1"/>
</dbReference>
<dbReference type="HOGENOM" id="CLU_049173_1_1_9"/>
<dbReference type="InterPro" id="IPR050073">
    <property type="entry name" value="2-IPM_HCS-like"/>
</dbReference>
<accession>R4K6M0</accession>
<keyword evidence="1" id="KW-0464">Manganese</keyword>
<dbReference type="Proteomes" id="UP000013523">
    <property type="component" value="Chromosome"/>
</dbReference>
<evidence type="ECO:0000256" key="1">
    <source>
        <dbReference type="ARBA" id="ARBA00023211"/>
    </source>
</evidence>
<protein>
    <submittedName>
        <fullName evidence="3">Isopropylmalate/homocitrate/citramalate synthase</fullName>
    </submittedName>
</protein>
<dbReference type="STRING" id="86416.Clopa_1159"/>
<dbReference type="eggNOG" id="COG0119">
    <property type="taxonomic scope" value="Bacteria"/>
</dbReference>